<keyword evidence="2" id="KW-0805">Transcription regulation</keyword>
<dbReference type="PROSITE" id="PS01264">
    <property type="entry name" value="TBOX_2"/>
    <property type="match status" value="1"/>
</dbReference>
<dbReference type="GO" id="GO:0000981">
    <property type="term" value="F:DNA-binding transcription factor activity, RNA polymerase II-specific"/>
    <property type="evidence" value="ECO:0007669"/>
    <property type="project" value="TreeGrafter"/>
</dbReference>
<protein>
    <recommendedName>
        <fullName evidence="8">T-box domain-containing protein</fullName>
    </recommendedName>
</protein>
<evidence type="ECO:0000256" key="1">
    <source>
        <dbReference type="ARBA" id="ARBA00004123"/>
    </source>
</evidence>
<dbReference type="PANTHER" id="PTHR11267">
    <property type="entry name" value="T-BOX PROTEIN-RELATED"/>
    <property type="match status" value="1"/>
</dbReference>
<evidence type="ECO:0000256" key="7">
    <source>
        <dbReference type="SAM" id="MobiDB-lite"/>
    </source>
</evidence>
<dbReference type="PROSITE" id="PS01283">
    <property type="entry name" value="TBOX_1"/>
    <property type="match status" value="1"/>
</dbReference>
<dbReference type="EnsemblMetazoa" id="XM_021038956.1">
    <property type="protein sequence ID" value="XP_020894615.1"/>
    <property type="gene ID" value="LOC110233642"/>
</dbReference>
<dbReference type="InterPro" id="IPR036960">
    <property type="entry name" value="T-box_sf"/>
</dbReference>
<dbReference type="FunFam" id="2.60.40.820:FF:000007">
    <property type="entry name" value="T-box transcription factor"/>
    <property type="match status" value="1"/>
</dbReference>
<dbReference type="SMART" id="SM00425">
    <property type="entry name" value="TBOX"/>
    <property type="match status" value="1"/>
</dbReference>
<dbReference type="Pfam" id="PF00907">
    <property type="entry name" value="T-box"/>
    <property type="match status" value="1"/>
</dbReference>
<dbReference type="KEGG" id="epa:110233642"/>
<dbReference type="Proteomes" id="UP000887567">
    <property type="component" value="Unplaced"/>
</dbReference>
<dbReference type="GO" id="GO:0001708">
    <property type="term" value="P:cell fate specification"/>
    <property type="evidence" value="ECO:0007669"/>
    <property type="project" value="TreeGrafter"/>
</dbReference>
<dbReference type="GeneID" id="110233642"/>
<dbReference type="AlphaFoldDB" id="A0A913WV69"/>
<name>A0A913WV69_EXADI</name>
<comment type="subcellular location">
    <subcellularLocation>
        <location evidence="1 6">Nucleus</location>
    </subcellularLocation>
</comment>
<keyword evidence="3 6" id="KW-0238">DNA-binding</keyword>
<evidence type="ECO:0000256" key="4">
    <source>
        <dbReference type="ARBA" id="ARBA00023163"/>
    </source>
</evidence>
<feature type="region of interest" description="Disordered" evidence="7">
    <location>
        <begin position="285"/>
        <end position="339"/>
    </location>
</feature>
<keyword evidence="5 6" id="KW-0539">Nucleus</keyword>
<evidence type="ECO:0000259" key="8">
    <source>
        <dbReference type="PROSITE" id="PS50252"/>
    </source>
</evidence>
<keyword evidence="10" id="KW-1185">Reference proteome</keyword>
<dbReference type="PRINTS" id="PR00937">
    <property type="entry name" value="TBOX"/>
</dbReference>
<dbReference type="PANTHER" id="PTHR11267:SF196">
    <property type="entry name" value="T-BOX PROTEIN 30_42-RELATED"/>
    <property type="match status" value="1"/>
</dbReference>
<accession>A0A913WV69</accession>
<evidence type="ECO:0000256" key="2">
    <source>
        <dbReference type="ARBA" id="ARBA00023015"/>
    </source>
</evidence>
<dbReference type="PROSITE" id="PS50252">
    <property type="entry name" value="TBOX_3"/>
    <property type="match status" value="1"/>
</dbReference>
<dbReference type="InterPro" id="IPR008967">
    <property type="entry name" value="p53-like_TF_DNA-bd_sf"/>
</dbReference>
<dbReference type="SUPFAM" id="SSF49417">
    <property type="entry name" value="p53-like transcription factors"/>
    <property type="match status" value="1"/>
</dbReference>
<dbReference type="GO" id="GO:0000785">
    <property type="term" value="C:chromatin"/>
    <property type="evidence" value="ECO:0007669"/>
    <property type="project" value="TreeGrafter"/>
</dbReference>
<organism evidence="9 10">
    <name type="scientific">Exaiptasia diaphana</name>
    <name type="common">Tropical sea anemone</name>
    <name type="synonym">Aiptasia pulchella</name>
    <dbReference type="NCBI Taxonomy" id="2652724"/>
    <lineage>
        <taxon>Eukaryota</taxon>
        <taxon>Metazoa</taxon>
        <taxon>Cnidaria</taxon>
        <taxon>Anthozoa</taxon>
        <taxon>Hexacorallia</taxon>
        <taxon>Actiniaria</taxon>
        <taxon>Aiptasiidae</taxon>
        <taxon>Exaiptasia</taxon>
    </lineage>
</organism>
<dbReference type="OMA" id="FPVIRAN"/>
<evidence type="ECO:0000313" key="10">
    <source>
        <dbReference type="Proteomes" id="UP000887567"/>
    </source>
</evidence>
<evidence type="ECO:0000256" key="3">
    <source>
        <dbReference type="ARBA" id="ARBA00023125"/>
    </source>
</evidence>
<sequence length="495" mass="55511">MNPSLHLPETNLTRADLPYCGTAAMVQAGQNQIPQDLDFDRRIDAINPYTKHQSFYDGMQCHDPTTTSAQNYAVTVGYSSPLPHGQLVSEPLKVELENQELWQKFHAIGTEMIITKNGRRMFPVIRANVEGLNPKEEYVLALDLLPADDNRYKYHNTEWAITGKAENLLPSRVFIHPDSPGTGAQWMRQVISFQKLKLTNNLNDQAGHVILNSMHKYRPRIHVIPAKDYNMFSMKKGSYYTFVFPETEFMAVTAYQNPRITQLKIENNPFAKGFRGNCNNASHSFGMKRSRDDVDETESLSPSSSTATVEPCKRFRSSPHMSESSNSSPPPALFTGGPLSRLMMSQRSSSHHPSCVTVPVQSNCRQRPYFTDDSNSEIYQQPSLSMTSGSPYSLSSQSYTHAHSIGLNSMTSQNALPHVTRPIVHPGYFGHAHHGEHTIHHTPSHLSQSIPGYNDSFRSEINLGGRTSNEYAKPLTISTTFQNGFTGNSQSYPFH</sequence>
<keyword evidence="4" id="KW-0804">Transcription</keyword>
<dbReference type="InterPro" id="IPR018186">
    <property type="entry name" value="TF_T-box_CS"/>
</dbReference>
<dbReference type="InterPro" id="IPR046360">
    <property type="entry name" value="T-box_DNA-bd"/>
</dbReference>
<feature type="compositionally biased region" description="Polar residues" evidence="7">
    <location>
        <begin position="299"/>
        <end position="308"/>
    </location>
</feature>
<dbReference type="GO" id="GO:0000978">
    <property type="term" value="F:RNA polymerase II cis-regulatory region sequence-specific DNA binding"/>
    <property type="evidence" value="ECO:0007669"/>
    <property type="project" value="InterPro"/>
</dbReference>
<feature type="domain" description="T-box" evidence="8">
    <location>
        <begin position="96"/>
        <end position="276"/>
    </location>
</feature>
<dbReference type="RefSeq" id="XP_020894615.1">
    <property type="nucleotide sequence ID" value="XM_021038956.1"/>
</dbReference>
<evidence type="ECO:0000256" key="6">
    <source>
        <dbReference type="PROSITE-ProRule" id="PRU00201"/>
    </source>
</evidence>
<dbReference type="GO" id="GO:0005634">
    <property type="term" value="C:nucleus"/>
    <property type="evidence" value="ECO:0007669"/>
    <property type="project" value="UniProtKB-SubCell"/>
</dbReference>
<proteinExistence type="predicted"/>
<comment type="caution">
    <text evidence="6">Lacks conserved residue(s) required for the propagation of feature annotation.</text>
</comment>
<evidence type="ECO:0000313" key="9">
    <source>
        <dbReference type="EnsemblMetazoa" id="XP_020894615.1"/>
    </source>
</evidence>
<feature type="compositionally biased region" description="Low complexity" evidence="7">
    <location>
        <begin position="318"/>
        <end position="327"/>
    </location>
</feature>
<reference evidence="9" key="1">
    <citation type="submission" date="2022-11" db="UniProtKB">
        <authorList>
            <consortium name="EnsemblMetazoa"/>
        </authorList>
    </citation>
    <scope>IDENTIFICATION</scope>
</reference>
<dbReference type="InterPro" id="IPR001699">
    <property type="entry name" value="TF_T-box"/>
</dbReference>
<dbReference type="OrthoDB" id="5985336at2759"/>
<evidence type="ECO:0000256" key="5">
    <source>
        <dbReference type="ARBA" id="ARBA00023242"/>
    </source>
</evidence>
<dbReference type="Gene3D" id="2.60.40.820">
    <property type="entry name" value="Transcription factor, T-box"/>
    <property type="match status" value="1"/>
</dbReference>
<dbReference type="GO" id="GO:0045893">
    <property type="term" value="P:positive regulation of DNA-templated transcription"/>
    <property type="evidence" value="ECO:0007669"/>
    <property type="project" value="InterPro"/>
</dbReference>